<comment type="subcellular location">
    <subcellularLocation>
        <location evidence="1 9">Cytoplasm</location>
    </subcellularLocation>
</comment>
<evidence type="ECO:0000313" key="12">
    <source>
        <dbReference type="Proteomes" id="UP000623269"/>
    </source>
</evidence>
<organism evidence="11 12">
    <name type="scientific">Mobilitalea sibirica</name>
    <dbReference type="NCBI Taxonomy" id="1462919"/>
    <lineage>
        <taxon>Bacteria</taxon>
        <taxon>Bacillati</taxon>
        <taxon>Bacillota</taxon>
        <taxon>Clostridia</taxon>
        <taxon>Lachnospirales</taxon>
        <taxon>Lachnospiraceae</taxon>
        <taxon>Mobilitalea</taxon>
    </lineage>
</organism>
<dbReference type="InterPro" id="IPR004364">
    <property type="entry name" value="Aa-tRNA-synt_II"/>
</dbReference>
<dbReference type="SUPFAM" id="SSF50249">
    <property type="entry name" value="Nucleic acid-binding proteins"/>
    <property type="match status" value="1"/>
</dbReference>
<feature type="binding site" evidence="9">
    <location>
        <position position="177"/>
    </location>
    <ligand>
        <name>L-aspartate</name>
        <dbReference type="ChEBI" id="CHEBI:29991"/>
    </ligand>
</feature>
<dbReference type="GO" id="GO:0005524">
    <property type="term" value="F:ATP binding"/>
    <property type="evidence" value="ECO:0007669"/>
    <property type="project" value="UniProtKB-UniRule"/>
</dbReference>
<feature type="site" description="Important for tRNA non-discrimination" evidence="9">
    <location>
        <position position="89"/>
    </location>
</feature>
<dbReference type="InterPro" id="IPR004523">
    <property type="entry name" value="Asp-tRNA_synthase_2"/>
</dbReference>
<dbReference type="PANTHER" id="PTHR43450:SF1">
    <property type="entry name" value="ASPARTATE--TRNA LIGASE, CYTOPLASMIC"/>
    <property type="match status" value="1"/>
</dbReference>
<keyword evidence="12" id="KW-1185">Reference proteome</keyword>
<evidence type="ECO:0000256" key="4">
    <source>
        <dbReference type="ARBA" id="ARBA00022598"/>
    </source>
</evidence>
<evidence type="ECO:0000313" key="11">
    <source>
        <dbReference type="EMBL" id="MBH1940529.1"/>
    </source>
</evidence>
<comment type="caution">
    <text evidence="11">The sequence shown here is derived from an EMBL/GenBank/DDBJ whole genome shotgun (WGS) entry which is preliminary data.</text>
</comment>
<dbReference type="InterPro" id="IPR002312">
    <property type="entry name" value="Asp/Asn-tRNA-synth_IIb"/>
</dbReference>
<name>A0A8J7H1T6_9FIRM</name>
<dbReference type="InterPro" id="IPR045864">
    <property type="entry name" value="aa-tRNA-synth_II/BPL/LPL"/>
</dbReference>
<feature type="region of interest" description="Aspartate" evidence="9">
    <location>
        <begin position="199"/>
        <end position="202"/>
    </location>
</feature>
<reference evidence="11" key="1">
    <citation type="submission" date="2020-12" db="EMBL/GenBank/DDBJ databases">
        <title>M. sibirica DSM 26468T genome.</title>
        <authorList>
            <person name="Thieme N."/>
            <person name="Rettenmaier R."/>
            <person name="Zverlov V."/>
            <person name="Liebl W."/>
        </authorList>
    </citation>
    <scope>NUCLEOTIDE SEQUENCE</scope>
    <source>
        <strain evidence="11">DSM 26468</strain>
    </source>
</reference>
<dbReference type="Proteomes" id="UP000623269">
    <property type="component" value="Unassembled WGS sequence"/>
</dbReference>
<dbReference type="GO" id="GO:0004815">
    <property type="term" value="F:aspartate-tRNA ligase activity"/>
    <property type="evidence" value="ECO:0007669"/>
    <property type="project" value="UniProtKB-UniRule"/>
</dbReference>
<feature type="binding site" evidence="9">
    <location>
        <position position="367"/>
    </location>
    <ligand>
        <name>ATP</name>
        <dbReference type="ChEBI" id="CHEBI:30616"/>
    </ligand>
</feature>
<feature type="binding site" evidence="9">
    <location>
        <position position="370"/>
    </location>
    <ligand>
        <name>L-aspartate</name>
        <dbReference type="ChEBI" id="CHEBI:29991"/>
    </ligand>
</feature>
<dbReference type="Pfam" id="PF01336">
    <property type="entry name" value="tRNA_anti-codon"/>
    <property type="match status" value="1"/>
</dbReference>
<protein>
    <recommendedName>
        <fullName evidence="9">Aspartate--tRNA(Asp/Asn) ligase</fullName>
        <ecNumber evidence="9">6.1.1.23</ecNumber>
    </recommendedName>
    <alternativeName>
        <fullName evidence="9">Aspartyl-tRNA synthetase</fullName>
        <shortName evidence="9">AspRS</shortName>
    </alternativeName>
    <alternativeName>
        <fullName evidence="9">Non-discriminating aspartyl-tRNA synthetase</fullName>
        <shortName evidence="9">ND-AspRS</shortName>
    </alternativeName>
</protein>
<keyword evidence="7 9" id="KW-0648">Protein biosynthesis</keyword>
<dbReference type="PRINTS" id="PR01042">
    <property type="entry name" value="TRNASYNTHASP"/>
</dbReference>
<dbReference type="GO" id="GO:0016740">
    <property type="term" value="F:transferase activity"/>
    <property type="evidence" value="ECO:0007669"/>
    <property type="project" value="UniProtKB-ARBA"/>
</dbReference>
<dbReference type="InterPro" id="IPR004365">
    <property type="entry name" value="NA-bd_OB_tRNA"/>
</dbReference>
<proteinExistence type="inferred from homology"/>
<evidence type="ECO:0000259" key="10">
    <source>
        <dbReference type="PROSITE" id="PS50862"/>
    </source>
</evidence>
<dbReference type="Pfam" id="PF00152">
    <property type="entry name" value="tRNA-synt_2"/>
    <property type="match status" value="1"/>
</dbReference>
<evidence type="ECO:0000256" key="6">
    <source>
        <dbReference type="ARBA" id="ARBA00022840"/>
    </source>
</evidence>
<comment type="function">
    <text evidence="9">Aspartyl-tRNA synthetase with relaxed tRNA specificity since it is able to aspartylate not only its cognate tRNA(Asp) but also tRNA(Asn). Reaction proceeds in two steps: L-aspartate is first activated by ATP to form Asp-AMP and then transferred to the acceptor end of tRNA(Asp/Asn).</text>
</comment>
<dbReference type="CDD" id="cd04100">
    <property type="entry name" value="Asp_Lys_Asn_RS_N"/>
    <property type="match status" value="1"/>
</dbReference>
<dbReference type="InterPro" id="IPR012340">
    <property type="entry name" value="NA-bd_OB-fold"/>
</dbReference>
<dbReference type="InterPro" id="IPR006195">
    <property type="entry name" value="aa-tRNA-synth_II"/>
</dbReference>
<evidence type="ECO:0000256" key="5">
    <source>
        <dbReference type="ARBA" id="ARBA00022741"/>
    </source>
</evidence>
<dbReference type="Gene3D" id="2.40.50.140">
    <property type="entry name" value="Nucleic acid-binding proteins"/>
    <property type="match status" value="1"/>
</dbReference>
<keyword evidence="8 9" id="KW-0030">Aminoacyl-tRNA synthetase</keyword>
<dbReference type="PANTHER" id="PTHR43450">
    <property type="entry name" value="ASPARTYL-TRNA SYNTHETASE"/>
    <property type="match status" value="1"/>
</dbReference>
<evidence type="ECO:0000256" key="8">
    <source>
        <dbReference type="ARBA" id="ARBA00023146"/>
    </source>
</evidence>
<dbReference type="GO" id="GO:0003723">
    <property type="term" value="F:RNA binding"/>
    <property type="evidence" value="ECO:0007669"/>
    <property type="project" value="TreeGrafter"/>
</dbReference>
<feature type="binding site" evidence="9">
    <location>
        <begin position="228"/>
        <end position="230"/>
    </location>
    <ligand>
        <name>ATP</name>
        <dbReference type="ChEBI" id="CHEBI:30616"/>
    </ligand>
</feature>
<dbReference type="PROSITE" id="PS50862">
    <property type="entry name" value="AA_TRNA_LIGASE_II"/>
    <property type="match status" value="1"/>
</dbReference>
<keyword evidence="4 9" id="KW-0436">Ligase</keyword>
<dbReference type="RefSeq" id="WP_197660754.1">
    <property type="nucleotide sequence ID" value="NZ_JAEAGR010000005.1"/>
</dbReference>
<dbReference type="GO" id="GO:0050560">
    <property type="term" value="F:aspartate-tRNA(Asn) ligase activity"/>
    <property type="evidence" value="ECO:0007669"/>
    <property type="project" value="UniProtKB-EC"/>
</dbReference>
<dbReference type="GO" id="GO:0140096">
    <property type="term" value="F:catalytic activity, acting on a protein"/>
    <property type="evidence" value="ECO:0007669"/>
    <property type="project" value="UniProtKB-ARBA"/>
</dbReference>
<keyword evidence="5 9" id="KW-0547">Nucleotide-binding</keyword>
<accession>A0A8J7H1T6</accession>
<dbReference type="GO" id="GO:0017101">
    <property type="term" value="C:aminoacyl-tRNA synthetase multienzyme complex"/>
    <property type="evidence" value="ECO:0007669"/>
    <property type="project" value="TreeGrafter"/>
</dbReference>
<dbReference type="SUPFAM" id="SSF55681">
    <property type="entry name" value="Class II aaRS and biotin synthetases"/>
    <property type="match status" value="1"/>
</dbReference>
<dbReference type="HAMAP" id="MF_02075">
    <property type="entry name" value="Asp_tRNA_synth_type2"/>
    <property type="match status" value="1"/>
</dbReference>
<dbReference type="NCBIfam" id="NF003483">
    <property type="entry name" value="PRK05159.1"/>
    <property type="match status" value="1"/>
</dbReference>
<feature type="domain" description="Aminoacyl-transfer RNA synthetases class-II family profile" evidence="10">
    <location>
        <begin position="144"/>
        <end position="444"/>
    </location>
</feature>
<evidence type="ECO:0000256" key="1">
    <source>
        <dbReference type="ARBA" id="ARBA00004496"/>
    </source>
</evidence>
<evidence type="ECO:0000256" key="3">
    <source>
        <dbReference type="ARBA" id="ARBA00022490"/>
    </source>
</evidence>
<comment type="subunit">
    <text evidence="9">Homodimer.</text>
</comment>
<evidence type="ECO:0000256" key="9">
    <source>
        <dbReference type="HAMAP-Rule" id="MF_02075"/>
    </source>
</evidence>
<feature type="binding site" evidence="9">
    <location>
        <begin position="415"/>
        <end position="418"/>
    </location>
    <ligand>
        <name>ATP</name>
        <dbReference type="ChEBI" id="CHEBI:30616"/>
    </ligand>
</feature>
<dbReference type="EC" id="6.1.1.23" evidence="9"/>
<dbReference type="GO" id="GO:0006422">
    <property type="term" value="P:aspartyl-tRNA aminoacylation"/>
    <property type="evidence" value="ECO:0007669"/>
    <property type="project" value="UniProtKB-UniRule"/>
</dbReference>
<sequence>MDFITGFRKKDTHEISDILESGFTGNVKINGMIHTIRDMGEFAFLVLRKREGLIQCVWEEGKINGCVKDLKEGMTVLVEGIVHQEERAPQGFEVLLSDIQILSSPLDGCMMPLPISKWKMKTSLETKLAYRPVSLRNIRERAVFKIQEGIIRGFRDFMFSQQFTEIRTPKIVAGNAEGGANVFKLEYFGKKAFLAQSPQFYKQTMVGVYDRVFEAAPVFRAEKHNTTRHLNEYTSLDFEMGYINGFEDVMVMETEMLRYTFAFLEKAYEKELKILDITLPKVDKIPSVRFDAAKVMVSEKYNRKIRNPYDLEPEEETLIGRYFKEEYDSDFVFVTHYPSKKRPFYAMDDPTDPKFTLSFDLLFKGMEITTGGQRIHDYGEQVKKMEARGMNPEDFTNFLMIHKHGMPPHGGLGIGLERLTMKLLDEQNVRETTLFPRDVSRLEP</sequence>
<feature type="binding site" evidence="9">
    <location>
        <position position="374"/>
    </location>
    <ligand>
        <name>L-aspartate</name>
        <dbReference type="ChEBI" id="CHEBI:29991"/>
    </ligand>
</feature>
<keyword evidence="3 9" id="KW-0963">Cytoplasm</keyword>
<dbReference type="NCBIfam" id="TIGR00458">
    <property type="entry name" value="aspS_nondisc"/>
    <property type="match status" value="1"/>
</dbReference>
<comment type="similarity">
    <text evidence="2 9">Belongs to the class-II aminoacyl-tRNA synthetase family. Type 2 subfamily.</text>
</comment>
<evidence type="ECO:0000256" key="7">
    <source>
        <dbReference type="ARBA" id="ARBA00022917"/>
    </source>
</evidence>
<dbReference type="GO" id="GO:0005829">
    <property type="term" value="C:cytosol"/>
    <property type="evidence" value="ECO:0007669"/>
    <property type="project" value="TreeGrafter"/>
</dbReference>
<dbReference type="FunFam" id="3.30.930.10:FF:000038">
    <property type="entry name" value="Aspartate--tRNA ligase"/>
    <property type="match status" value="1"/>
</dbReference>
<dbReference type="Gene3D" id="3.30.930.10">
    <property type="entry name" value="Bira Bifunctional Protein, Domain 2"/>
    <property type="match status" value="1"/>
</dbReference>
<gene>
    <name evidence="9 11" type="primary">aspS</name>
    <name evidence="11" type="ORF">I5677_06475</name>
</gene>
<keyword evidence="6 9" id="KW-0067">ATP-binding</keyword>
<feature type="binding site" evidence="9">
    <location>
        <begin position="220"/>
        <end position="222"/>
    </location>
    <ligand>
        <name>ATP</name>
        <dbReference type="ChEBI" id="CHEBI:30616"/>
    </ligand>
</feature>
<comment type="catalytic activity">
    <reaction evidence="9">
        <text>tRNA(Asx) + L-aspartate + ATP = L-aspartyl-tRNA(Asx) + AMP + diphosphate</text>
        <dbReference type="Rhea" id="RHEA:18349"/>
        <dbReference type="Rhea" id="RHEA-COMP:9710"/>
        <dbReference type="Rhea" id="RHEA-COMP:9711"/>
        <dbReference type="ChEBI" id="CHEBI:29991"/>
        <dbReference type="ChEBI" id="CHEBI:30616"/>
        <dbReference type="ChEBI" id="CHEBI:33019"/>
        <dbReference type="ChEBI" id="CHEBI:78442"/>
        <dbReference type="ChEBI" id="CHEBI:78516"/>
        <dbReference type="ChEBI" id="CHEBI:456215"/>
        <dbReference type="EC" id="6.1.1.23"/>
    </reaction>
</comment>
<dbReference type="EMBL" id="JAEAGR010000005">
    <property type="protein sequence ID" value="MBH1940529.1"/>
    <property type="molecule type" value="Genomic_DNA"/>
</dbReference>
<evidence type="ECO:0000256" key="2">
    <source>
        <dbReference type="ARBA" id="ARBA00005312"/>
    </source>
</evidence>
<feature type="binding site" evidence="9">
    <location>
        <position position="220"/>
    </location>
    <ligand>
        <name>L-aspartate</name>
        <dbReference type="ChEBI" id="CHEBI:29991"/>
    </ligand>
</feature>
<dbReference type="AlphaFoldDB" id="A0A8J7H1T6"/>